<dbReference type="AlphaFoldDB" id="A0A7C5HA61"/>
<organism evidence="1">
    <name type="scientific">Chlorobaculum parvum</name>
    <dbReference type="NCBI Taxonomy" id="274539"/>
    <lineage>
        <taxon>Bacteria</taxon>
        <taxon>Pseudomonadati</taxon>
        <taxon>Chlorobiota</taxon>
        <taxon>Chlorobiia</taxon>
        <taxon>Chlorobiales</taxon>
        <taxon>Chlorobiaceae</taxon>
        <taxon>Chlorobaculum</taxon>
    </lineage>
</organism>
<gene>
    <name evidence="1" type="ORF">ENL07_11770</name>
</gene>
<dbReference type="EMBL" id="DRSQ01000250">
    <property type="protein sequence ID" value="HHE33258.1"/>
    <property type="molecule type" value="Genomic_DNA"/>
</dbReference>
<proteinExistence type="predicted"/>
<name>A0A7C5HA61_9CHLB</name>
<evidence type="ECO:0008006" key="2">
    <source>
        <dbReference type="Google" id="ProtNLM"/>
    </source>
</evidence>
<dbReference type="Proteomes" id="UP000886058">
    <property type="component" value="Unassembled WGS sequence"/>
</dbReference>
<protein>
    <recommendedName>
        <fullName evidence="2">Antitoxin</fullName>
    </recommendedName>
</protein>
<comment type="caution">
    <text evidence="1">The sequence shown here is derived from an EMBL/GenBank/DDBJ whole genome shotgun (WGS) entry which is preliminary data.</text>
</comment>
<evidence type="ECO:0000313" key="1">
    <source>
        <dbReference type="EMBL" id="HHE33258.1"/>
    </source>
</evidence>
<accession>A0A7C5HA61</accession>
<sequence>MQSEFNENKSFGAIKMIKVHPQYPVDEHQQRKAVLLPLAEWEQILDYLEELDDIRAYDKAKAGSQEAMSFEQAVREIDEGSES</sequence>
<reference evidence="1" key="1">
    <citation type="journal article" date="2020" name="mSystems">
        <title>Genome- and Community-Level Interaction Insights into Carbon Utilization and Element Cycling Functions of Hydrothermarchaeota in Hydrothermal Sediment.</title>
        <authorList>
            <person name="Zhou Z."/>
            <person name="Liu Y."/>
            <person name="Xu W."/>
            <person name="Pan J."/>
            <person name="Luo Z.H."/>
            <person name="Li M."/>
        </authorList>
    </citation>
    <scope>NUCLEOTIDE SEQUENCE [LARGE SCALE GENOMIC DNA]</scope>
    <source>
        <strain evidence="1">HyVt-633</strain>
    </source>
</reference>